<dbReference type="EMBL" id="SKCS01000419">
    <property type="protein sequence ID" value="TNN07889.1"/>
    <property type="molecule type" value="Genomic_DNA"/>
</dbReference>
<accession>A0A4Z2CUC4</accession>
<feature type="non-terminal residue" evidence="1">
    <location>
        <position position="53"/>
    </location>
</feature>
<feature type="non-terminal residue" evidence="1">
    <location>
        <position position="1"/>
    </location>
</feature>
<organism evidence="1 2">
    <name type="scientific">Schistosoma japonicum</name>
    <name type="common">Blood fluke</name>
    <dbReference type="NCBI Taxonomy" id="6182"/>
    <lineage>
        <taxon>Eukaryota</taxon>
        <taxon>Metazoa</taxon>
        <taxon>Spiralia</taxon>
        <taxon>Lophotrochozoa</taxon>
        <taxon>Platyhelminthes</taxon>
        <taxon>Trematoda</taxon>
        <taxon>Digenea</taxon>
        <taxon>Strigeidida</taxon>
        <taxon>Schistosomatoidea</taxon>
        <taxon>Schistosomatidae</taxon>
        <taxon>Schistosoma</taxon>
    </lineage>
</organism>
<proteinExistence type="predicted"/>
<sequence length="53" mass="6298">KFRMMLTIFPGTPWCRRRSLTYFRLSNLTLLFTCLLTSVYTACALDFFVLVRL</sequence>
<dbReference type="Proteomes" id="UP000311919">
    <property type="component" value="Unassembled WGS sequence"/>
</dbReference>
<dbReference type="AlphaFoldDB" id="A0A4Z2CUC4"/>
<evidence type="ECO:0000313" key="2">
    <source>
        <dbReference type="Proteomes" id="UP000311919"/>
    </source>
</evidence>
<evidence type="ECO:0000313" key="1">
    <source>
        <dbReference type="EMBL" id="TNN07889.1"/>
    </source>
</evidence>
<comment type="caution">
    <text evidence="1">The sequence shown here is derived from an EMBL/GenBank/DDBJ whole genome shotgun (WGS) entry which is preliminary data.</text>
</comment>
<keyword evidence="2" id="KW-1185">Reference proteome</keyword>
<reference evidence="1 2" key="1">
    <citation type="submission" date="2019-03" db="EMBL/GenBank/DDBJ databases">
        <title>An improved genome assembly of the fluke Schistosoma japonicum.</title>
        <authorList>
            <person name="Hu W."/>
            <person name="Luo F."/>
            <person name="Yin M."/>
            <person name="Mo X."/>
            <person name="Sun C."/>
            <person name="Wu Q."/>
            <person name="Zhu B."/>
            <person name="Xiang M."/>
            <person name="Wang J."/>
            <person name="Wang Y."/>
            <person name="Zhang T."/>
            <person name="Xu B."/>
            <person name="Zheng H."/>
            <person name="Feng Z."/>
        </authorList>
    </citation>
    <scope>NUCLEOTIDE SEQUENCE [LARGE SCALE GENOMIC DNA]</scope>
    <source>
        <strain evidence="1">HuSjv2</strain>
        <tissue evidence="1">Worms</tissue>
    </source>
</reference>
<protein>
    <submittedName>
        <fullName evidence="1">Uncharacterized protein</fullName>
    </submittedName>
</protein>
<name>A0A4Z2CUC4_SCHJA</name>
<gene>
    <name evidence="1" type="ORF">EWB00_007405</name>
</gene>